<dbReference type="AlphaFoldDB" id="A0A0D9XLI1"/>
<reference evidence="2" key="2">
    <citation type="submission" date="2013-12" db="EMBL/GenBank/DDBJ databases">
        <authorList>
            <person name="Yu Y."/>
            <person name="Lee S."/>
            <person name="de Baynast K."/>
            <person name="Wissotski M."/>
            <person name="Liu L."/>
            <person name="Talag J."/>
            <person name="Goicoechea J."/>
            <person name="Angelova A."/>
            <person name="Jetty R."/>
            <person name="Kudrna D."/>
            <person name="Golser W."/>
            <person name="Rivera L."/>
            <person name="Zhang J."/>
            <person name="Wing R."/>
        </authorList>
    </citation>
    <scope>NUCLEOTIDE SEQUENCE</scope>
</reference>
<name>A0A0D9XLI1_9ORYZ</name>
<organism evidence="1 2">
    <name type="scientific">Leersia perrieri</name>
    <dbReference type="NCBI Taxonomy" id="77586"/>
    <lineage>
        <taxon>Eukaryota</taxon>
        <taxon>Viridiplantae</taxon>
        <taxon>Streptophyta</taxon>
        <taxon>Embryophyta</taxon>
        <taxon>Tracheophyta</taxon>
        <taxon>Spermatophyta</taxon>
        <taxon>Magnoliopsida</taxon>
        <taxon>Liliopsida</taxon>
        <taxon>Poales</taxon>
        <taxon>Poaceae</taxon>
        <taxon>BOP clade</taxon>
        <taxon>Oryzoideae</taxon>
        <taxon>Oryzeae</taxon>
        <taxon>Oryzinae</taxon>
        <taxon>Leersia</taxon>
    </lineage>
</organism>
<proteinExistence type="predicted"/>
<reference evidence="1 2" key="1">
    <citation type="submission" date="2012-08" db="EMBL/GenBank/DDBJ databases">
        <title>Oryza genome evolution.</title>
        <authorList>
            <person name="Wing R.A."/>
        </authorList>
    </citation>
    <scope>NUCLEOTIDE SEQUENCE</scope>
</reference>
<keyword evidence="2" id="KW-1185">Reference proteome</keyword>
<evidence type="ECO:0000313" key="2">
    <source>
        <dbReference type="Proteomes" id="UP000032180"/>
    </source>
</evidence>
<dbReference type="Proteomes" id="UP000032180">
    <property type="component" value="Chromosome 10"/>
</dbReference>
<dbReference type="STRING" id="77586.A0A0D9XLI1"/>
<dbReference type="Gramene" id="LPERR10G11960.2">
    <property type="protein sequence ID" value="LPERR10G11960.2"/>
    <property type="gene ID" value="LPERR10G11960"/>
</dbReference>
<evidence type="ECO:0000313" key="1">
    <source>
        <dbReference type="EnsemblPlants" id="LPERR10G11960.2"/>
    </source>
</evidence>
<accession>A0A0D9XLI1</accession>
<sequence length="568" mass="62738">MASYEAKRHLGDIDDDMTCQLASTQPENHGPNGPRGPIPNVSLRVSNFLPPHQIIPFPIFSSSSLPFASVSHRRGGRRTSTLLPPPRRFIEIELIPAAEMSRAHGSPRSFFPVGNPFRVMFPGGAHLSRKLQESLTSYEDALALSLRKLKPDAASDVFTLSWMRLAVDCLSELHTNISTLITDLELPVSDWDDKWVDIYLNSSVKLLDICIALSSELSRLDQGQLHLQFALHVLGSESGIPSQEQLRRAEPSLREWMELVGVRCPRLVSCSTALQELAENLSLMKVKHSAKGKVLMRALYGIESVTVFICSVFVAVLSGSTKPLVELHVPEKFGWSRAFNDLLAAISEELTSQLSGGRVAAVKELEEVEACAKRLHVLATTSQVEEETANLANAVSHTKEEIMSDSIAQEGDHQFSLKLADDTTRECEMVMPESIAEEGKQEAEMEDTKTTICKKELAMVERISYKEHQDSNIKQVNGSNDEISLVVPERTNAQESKDELFNCISSMLKSAEELRLGLDSLSKRVGDFFQIVLTGRDALLCNLRISDATSKVAENSLLSSCHEGRGDS</sequence>
<dbReference type="eggNOG" id="ENOG502QPVM">
    <property type="taxonomic scope" value="Eukaryota"/>
</dbReference>
<protein>
    <submittedName>
        <fullName evidence="1">Uncharacterized protein</fullName>
    </submittedName>
</protein>
<dbReference type="EnsemblPlants" id="LPERR10G11960.2">
    <property type="protein sequence ID" value="LPERR10G11960.2"/>
    <property type="gene ID" value="LPERR10G11960"/>
</dbReference>
<dbReference type="PANTHER" id="PTHR31509">
    <property type="entry name" value="BPS1-LIKE PROTEIN"/>
    <property type="match status" value="1"/>
</dbReference>
<reference evidence="1" key="3">
    <citation type="submission" date="2015-04" db="UniProtKB">
        <authorList>
            <consortium name="EnsemblPlants"/>
        </authorList>
    </citation>
    <scope>IDENTIFICATION</scope>
</reference>